<feature type="modified residue" description="N-acetylalanine; partial" evidence="6">
    <location>
        <position position="2"/>
    </location>
</feature>
<accession>A0A098VS02</accession>
<evidence type="ECO:0000256" key="4">
    <source>
        <dbReference type="ARBA" id="ARBA00022990"/>
    </source>
</evidence>
<feature type="initiator methionine" description="Removed" evidence="6">
    <location>
        <position position="1"/>
    </location>
</feature>
<comment type="similarity">
    <text evidence="6 7">Belongs to the eukaryotic ribosomal protein eS1 family.</text>
</comment>
<evidence type="ECO:0000256" key="3">
    <source>
        <dbReference type="ARBA" id="ARBA00022980"/>
    </source>
</evidence>
<dbReference type="HAMAP" id="MF_03122">
    <property type="entry name" value="Ribosomal_eS1_euk"/>
    <property type="match status" value="1"/>
</dbReference>
<evidence type="ECO:0000313" key="9">
    <source>
        <dbReference type="Proteomes" id="UP000029725"/>
    </source>
</evidence>
<evidence type="ECO:0000256" key="1">
    <source>
        <dbReference type="ARBA" id="ARBA00004496"/>
    </source>
</evidence>
<dbReference type="InterPro" id="IPR027500">
    <property type="entry name" value="Ribosomal_eS1_euk"/>
</dbReference>
<evidence type="ECO:0000256" key="5">
    <source>
        <dbReference type="ARBA" id="ARBA00023274"/>
    </source>
</evidence>
<evidence type="ECO:0000256" key="7">
    <source>
        <dbReference type="RuleBase" id="RU000668"/>
    </source>
</evidence>
<keyword evidence="3 6" id="KW-0689">Ribosomal protein</keyword>
<dbReference type="GO" id="GO:0006412">
    <property type="term" value="P:translation"/>
    <property type="evidence" value="ECO:0007669"/>
    <property type="project" value="UniProtKB-UniRule"/>
</dbReference>
<dbReference type="PROSITE" id="PS01191">
    <property type="entry name" value="RIBOSOMAL_S3AE"/>
    <property type="match status" value="1"/>
</dbReference>
<dbReference type="GeneID" id="25259505"/>
<protein>
    <recommendedName>
        <fullName evidence="6">Small ribosomal subunit protein eS1</fullName>
    </recommendedName>
</protein>
<keyword evidence="9" id="KW-1185">Reference proteome</keyword>
<dbReference type="RefSeq" id="XP_013238026.1">
    <property type="nucleotide sequence ID" value="XM_013382572.1"/>
</dbReference>
<dbReference type="SMART" id="SM01397">
    <property type="entry name" value="Ribosomal_S3Ae"/>
    <property type="match status" value="1"/>
</dbReference>
<keyword evidence="2 6" id="KW-0963">Cytoplasm</keyword>
<name>A0A098VS02_9MICR</name>
<dbReference type="Proteomes" id="UP000029725">
    <property type="component" value="Unassembled WGS sequence"/>
</dbReference>
<dbReference type="EMBL" id="JMKJ01000233">
    <property type="protein sequence ID" value="KGG51599.1"/>
    <property type="molecule type" value="Genomic_DNA"/>
</dbReference>
<comment type="subunit">
    <text evidence="6">Component of the small ribosomal subunit. Mature ribosomes consist of a small (40S) and a large (60S) subunit. The 40S subunit contains about 33 different proteins and 1 molecule of RNA (18S). The 60S subunit contains about 49 different proteins and 3 molecules of RNA (25S, 5.8S and 5S).</text>
</comment>
<organism evidence="8 9">
    <name type="scientific">Mitosporidium daphniae</name>
    <dbReference type="NCBI Taxonomy" id="1485682"/>
    <lineage>
        <taxon>Eukaryota</taxon>
        <taxon>Fungi</taxon>
        <taxon>Fungi incertae sedis</taxon>
        <taxon>Microsporidia</taxon>
        <taxon>Mitosporidium</taxon>
    </lineage>
</organism>
<gene>
    <name evidence="6" type="primary">RPS1</name>
    <name evidence="8" type="ORF">DI09_30p150</name>
</gene>
<dbReference type="HOGENOM" id="CLU_062507_0_1_1"/>
<reference evidence="8 9" key="1">
    <citation type="submission" date="2014-04" db="EMBL/GenBank/DDBJ databases">
        <title>A new species of microsporidia sheds light on the evolution of extreme parasitism.</title>
        <authorList>
            <person name="Haag K.L."/>
            <person name="James T.Y."/>
            <person name="Larsson R."/>
            <person name="Schaer T.M."/>
            <person name="Refardt D."/>
            <person name="Pombert J.-F."/>
            <person name="Ebert D."/>
        </authorList>
    </citation>
    <scope>NUCLEOTIDE SEQUENCE [LARGE SCALE GENOMIC DNA]</scope>
    <source>
        <strain evidence="8 9">UGP3</strain>
        <tissue evidence="8">Spores</tissue>
    </source>
</reference>
<dbReference type="PANTHER" id="PTHR11830">
    <property type="entry name" value="40S RIBOSOMAL PROTEIN S3A"/>
    <property type="match status" value="1"/>
</dbReference>
<evidence type="ECO:0000313" key="8">
    <source>
        <dbReference type="EMBL" id="KGG51599.1"/>
    </source>
</evidence>
<proteinExistence type="inferred from homology"/>
<dbReference type="GO" id="GO:0003735">
    <property type="term" value="F:structural constituent of ribosome"/>
    <property type="evidence" value="ECO:0007669"/>
    <property type="project" value="UniProtKB-UniRule"/>
</dbReference>
<comment type="subcellular location">
    <subcellularLocation>
        <location evidence="1 6">Cytoplasm</location>
    </subcellularLocation>
</comment>
<dbReference type="VEuPathDB" id="MicrosporidiaDB:DI09_30p150"/>
<sequence>MAFGTNKALQKNKKGIKKKIVDPFTRKEWYDIKAPSFFSKRVIGKTLVNRTAGQFNSESSLKGRVLELSLGDLNVESEDLAYRKFKLRVDEIQGKNCLTNFHGMDFTPDKIRSMVKKWISLIEGHIDVKTADGYFLRLFCIAFTKRRPNQIKKTSYAQSAQIKLIRKKMFDIITKEVTSSELKEVVSKLIAESIGAEIEKQCASIYPLQNVFIRKVKILKMPKYDVQKLLELHAAAPVSAASASTGEELGMQIDRSDVTWVEPVPSDSI</sequence>
<dbReference type="InterPro" id="IPR001593">
    <property type="entry name" value="Ribosomal_eS1"/>
</dbReference>
<evidence type="ECO:0000256" key="2">
    <source>
        <dbReference type="ARBA" id="ARBA00022490"/>
    </source>
</evidence>
<dbReference type="OrthoDB" id="9834376at2759"/>
<comment type="caution">
    <text evidence="8">The sequence shown here is derived from an EMBL/GenBank/DDBJ whole genome shotgun (WGS) entry which is preliminary data.</text>
</comment>
<dbReference type="Pfam" id="PF01015">
    <property type="entry name" value="Ribosomal_S3Ae"/>
    <property type="match status" value="1"/>
</dbReference>
<keyword evidence="5 6" id="KW-0687">Ribonucleoprotein</keyword>
<dbReference type="AlphaFoldDB" id="A0A098VS02"/>
<dbReference type="InterPro" id="IPR018281">
    <property type="entry name" value="Ribosomal_eS1_CS"/>
</dbReference>
<evidence type="ECO:0000256" key="6">
    <source>
        <dbReference type="HAMAP-Rule" id="MF_03122"/>
    </source>
</evidence>
<dbReference type="GO" id="GO:0022627">
    <property type="term" value="C:cytosolic small ribosomal subunit"/>
    <property type="evidence" value="ECO:0007669"/>
    <property type="project" value="UniProtKB-UniRule"/>
</dbReference>
<keyword evidence="4 6" id="KW-0007">Acetylation</keyword>